<keyword evidence="3" id="KW-1185">Reference proteome</keyword>
<feature type="transmembrane region" description="Helical" evidence="1">
    <location>
        <begin position="29"/>
        <end position="48"/>
    </location>
</feature>
<gene>
    <name evidence="2" type="ORF">CY34DRAFT_125830</name>
</gene>
<evidence type="ECO:0000313" key="2">
    <source>
        <dbReference type="EMBL" id="KIK48041.1"/>
    </source>
</evidence>
<reference evidence="2 3" key="1">
    <citation type="submission" date="2014-04" db="EMBL/GenBank/DDBJ databases">
        <authorList>
            <consortium name="DOE Joint Genome Institute"/>
            <person name="Kuo A."/>
            <person name="Ruytinx J."/>
            <person name="Rineau F."/>
            <person name="Colpaert J."/>
            <person name="Kohler A."/>
            <person name="Nagy L.G."/>
            <person name="Floudas D."/>
            <person name="Copeland A."/>
            <person name="Barry K.W."/>
            <person name="Cichocki N."/>
            <person name="Veneault-Fourrey C."/>
            <person name="LaButti K."/>
            <person name="Lindquist E.A."/>
            <person name="Lipzen A."/>
            <person name="Lundell T."/>
            <person name="Morin E."/>
            <person name="Murat C."/>
            <person name="Sun H."/>
            <person name="Tunlid A."/>
            <person name="Henrissat B."/>
            <person name="Grigoriev I.V."/>
            <person name="Hibbett D.S."/>
            <person name="Martin F."/>
            <person name="Nordberg H.P."/>
            <person name="Cantor M.N."/>
            <person name="Hua S.X."/>
        </authorList>
    </citation>
    <scope>NUCLEOTIDE SEQUENCE [LARGE SCALE GENOMIC DNA]</scope>
    <source>
        <strain evidence="2 3">UH-Slu-Lm8-n1</strain>
    </source>
</reference>
<keyword evidence="1" id="KW-1133">Transmembrane helix</keyword>
<organism evidence="2 3">
    <name type="scientific">Suillus luteus UH-Slu-Lm8-n1</name>
    <dbReference type="NCBI Taxonomy" id="930992"/>
    <lineage>
        <taxon>Eukaryota</taxon>
        <taxon>Fungi</taxon>
        <taxon>Dikarya</taxon>
        <taxon>Basidiomycota</taxon>
        <taxon>Agaricomycotina</taxon>
        <taxon>Agaricomycetes</taxon>
        <taxon>Agaricomycetidae</taxon>
        <taxon>Boletales</taxon>
        <taxon>Suillineae</taxon>
        <taxon>Suillaceae</taxon>
        <taxon>Suillus</taxon>
    </lineage>
</organism>
<dbReference type="HOGENOM" id="CLU_2997985_0_0_1"/>
<evidence type="ECO:0000313" key="3">
    <source>
        <dbReference type="Proteomes" id="UP000054485"/>
    </source>
</evidence>
<sequence>MDSIYLNSLSKLQSRQSWRYQNLDSMRNTSTGLIICTFKLILLALHWMNHSGNRFAY</sequence>
<reference evidence="3" key="2">
    <citation type="submission" date="2015-01" db="EMBL/GenBank/DDBJ databases">
        <title>Evolutionary Origins and Diversification of the Mycorrhizal Mutualists.</title>
        <authorList>
            <consortium name="DOE Joint Genome Institute"/>
            <consortium name="Mycorrhizal Genomics Consortium"/>
            <person name="Kohler A."/>
            <person name="Kuo A."/>
            <person name="Nagy L.G."/>
            <person name="Floudas D."/>
            <person name="Copeland A."/>
            <person name="Barry K.W."/>
            <person name="Cichocki N."/>
            <person name="Veneault-Fourrey C."/>
            <person name="LaButti K."/>
            <person name="Lindquist E.A."/>
            <person name="Lipzen A."/>
            <person name="Lundell T."/>
            <person name="Morin E."/>
            <person name="Murat C."/>
            <person name="Riley R."/>
            <person name="Ohm R."/>
            <person name="Sun H."/>
            <person name="Tunlid A."/>
            <person name="Henrissat B."/>
            <person name="Grigoriev I.V."/>
            <person name="Hibbett D.S."/>
            <person name="Martin F."/>
        </authorList>
    </citation>
    <scope>NUCLEOTIDE SEQUENCE [LARGE SCALE GENOMIC DNA]</scope>
    <source>
        <strain evidence="3">UH-Slu-Lm8-n1</strain>
    </source>
</reference>
<protein>
    <submittedName>
        <fullName evidence="2">Uncharacterized protein</fullName>
    </submittedName>
</protein>
<accession>A0A0D0B221</accession>
<dbReference type="EMBL" id="KN835141">
    <property type="protein sequence ID" value="KIK48041.1"/>
    <property type="molecule type" value="Genomic_DNA"/>
</dbReference>
<dbReference type="Proteomes" id="UP000054485">
    <property type="component" value="Unassembled WGS sequence"/>
</dbReference>
<dbReference type="AlphaFoldDB" id="A0A0D0B221"/>
<evidence type="ECO:0000256" key="1">
    <source>
        <dbReference type="SAM" id="Phobius"/>
    </source>
</evidence>
<keyword evidence="1" id="KW-0812">Transmembrane</keyword>
<proteinExistence type="predicted"/>
<dbReference type="InParanoid" id="A0A0D0B221"/>
<name>A0A0D0B221_9AGAM</name>
<keyword evidence="1" id="KW-0472">Membrane</keyword>